<dbReference type="InterPro" id="IPR002048">
    <property type="entry name" value="EF_hand_dom"/>
</dbReference>
<feature type="compositionally biased region" description="Low complexity" evidence="3">
    <location>
        <begin position="300"/>
        <end position="312"/>
    </location>
</feature>
<dbReference type="RefSeq" id="XP_001748908.1">
    <property type="nucleotide sequence ID" value="XM_001748856.1"/>
</dbReference>
<dbReference type="PANTHER" id="PTHR23050">
    <property type="entry name" value="CALCIUM BINDING PROTEIN"/>
    <property type="match status" value="1"/>
</dbReference>
<dbReference type="GO" id="GO:0005737">
    <property type="term" value="C:cytoplasm"/>
    <property type="evidence" value="ECO:0000318"/>
    <property type="project" value="GO_Central"/>
</dbReference>
<name>A9V8B0_MONBE</name>
<accession>A9V8B0</accession>
<organism evidence="5 6">
    <name type="scientific">Monosiga brevicollis</name>
    <name type="common">Choanoflagellate</name>
    <dbReference type="NCBI Taxonomy" id="81824"/>
    <lineage>
        <taxon>Eukaryota</taxon>
        <taxon>Choanoflagellata</taxon>
        <taxon>Craspedida</taxon>
        <taxon>Salpingoecidae</taxon>
        <taxon>Monosiga</taxon>
    </lineage>
</organism>
<feature type="domain" description="EF-hand" evidence="4">
    <location>
        <begin position="479"/>
        <end position="514"/>
    </location>
</feature>
<evidence type="ECO:0000256" key="2">
    <source>
        <dbReference type="ARBA" id="ARBA00022837"/>
    </source>
</evidence>
<dbReference type="FunFam" id="1.10.238.10:FF:000001">
    <property type="entry name" value="Calmodulin 1"/>
    <property type="match status" value="1"/>
</dbReference>
<dbReference type="GO" id="GO:0000226">
    <property type="term" value="P:microtubule cytoskeleton organization"/>
    <property type="evidence" value="ECO:0000318"/>
    <property type="project" value="GO_Central"/>
</dbReference>
<dbReference type="GO" id="GO:0005509">
    <property type="term" value="F:calcium ion binding"/>
    <property type="evidence" value="ECO:0000318"/>
    <property type="project" value="GO_Central"/>
</dbReference>
<feature type="domain" description="EF-hand" evidence="4">
    <location>
        <begin position="407"/>
        <end position="442"/>
    </location>
</feature>
<dbReference type="SMART" id="SM00054">
    <property type="entry name" value="EFh"/>
    <property type="match status" value="4"/>
</dbReference>
<proteinExistence type="predicted"/>
<dbReference type="GeneID" id="5894181"/>
<dbReference type="KEGG" id="mbr:MONBRDRAFT_33898"/>
<dbReference type="InterPro" id="IPR050145">
    <property type="entry name" value="Centrin_CML-like"/>
</dbReference>
<dbReference type="GO" id="GO:0030234">
    <property type="term" value="F:enzyme regulator activity"/>
    <property type="evidence" value="ECO:0000318"/>
    <property type="project" value="GO_Central"/>
</dbReference>
<evidence type="ECO:0000256" key="1">
    <source>
        <dbReference type="ARBA" id="ARBA00022737"/>
    </source>
</evidence>
<dbReference type="InParanoid" id="A9V8B0"/>
<reference evidence="5 6" key="1">
    <citation type="journal article" date="2008" name="Nature">
        <title>The genome of the choanoflagellate Monosiga brevicollis and the origin of metazoans.</title>
        <authorList>
            <consortium name="JGI Sequencing"/>
            <person name="King N."/>
            <person name="Westbrook M.J."/>
            <person name="Young S.L."/>
            <person name="Kuo A."/>
            <person name="Abedin M."/>
            <person name="Chapman J."/>
            <person name="Fairclough S."/>
            <person name="Hellsten U."/>
            <person name="Isogai Y."/>
            <person name="Letunic I."/>
            <person name="Marr M."/>
            <person name="Pincus D."/>
            <person name="Putnam N."/>
            <person name="Rokas A."/>
            <person name="Wright K.J."/>
            <person name="Zuzow R."/>
            <person name="Dirks W."/>
            <person name="Good M."/>
            <person name="Goodstein D."/>
            <person name="Lemons D."/>
            <person name="Li W."/>
            <person name="Lyons J.B."/>
            <person name="Morris A."/>
            <person name="Nichols S."/>
            <person name="Richter D.J."/>
            <person name="Salamov A."/>
            <person name="Bork P."/>
            <person name="Lim W.A."/>
            <person name="Manning G."/>
            <person name="Miller W.T."/>
            <person name="McGinnis W."/>
            <person name="Shapiro H."/>
            <person name="Tjian R."/>
            <person name="Grigoriev I.V."/>
            <person name="Rokhsar D."/>
        </authorList>
    </citation>
    <scope>NUCLEOTIDE SEQUENCE [LARGE SCALE GENOMIC DNA]</scope>
    <source>
        <strain evidence="6">MX1 / ATCC 50154</strain>
    </source>
</reference>
<dbReference type="AlphaFoldDB" id="A9V8B0"/>
<feature type="region of interest" description="Disordered" evidence="3">
    <location>
        <begin position="183"/>
        <end position="227"/>
    </location>
</feature>
<dbReference type="EMBL" id="CH991567">
    <property type="protein sequence ID" value="EDQ86238.1"/>
    <property type="molecule type" value="Genomic_DNA"/>
</dbReference>
<keyword evidence="6" id="KW-1185">Reference proteome</keyword>
<keyword evidence="2" id="KW-0106">Calcium</keyword>
<evidence type="ECO:0000256" key="3">
    <source>
        <dbReference type="SAM" id="MobiDB-lite"/>
    </source>
</evidence>
<protein>
    <recommendedName>
        <fullName evidence="4">EF-hand domain-containing protein</fullName>
    </recommendedName>
</protein>
<dbReference type="Proteomes" id="UP000001357">
    <property type="component" value="Unassembled WGS sequence"/>
</dbReference>
<evidence type="ECO:0000313" key="5">
    <source>
        <dbReference type="EMBL" id="EDQ86238.1"/>
    </source>
</evidence>
<dbReference type="CDD" id="cd00051">
    <property type="entry name" value="EFh"/>
    <property type="match status" value="2"/>
</dbReference>
<dbReference type="STRING" id="81824.A9V8B0"/>
<sequence length="548" mass="59344">MADNIVAARHLEEDDHEDEHEHHNVVVSSATDMALDDRAYYTSKVNNLKTYNKACIEDIVCDERCVRFIRSCNIPCPPELESRAHEGLIGVYDTLRQRPSYICFGCSKSTTEPMPKHIGRELKNLARPVAAKVCTWLGVPDLTMLVKLKVPTKKSPGSGFVNLAGPGTPIEYQPTKRPHLMQASPWMAPPFVPQPVQQQGSPRRNSIPGPNENPPVQEAPSTSVAETNPPVVASNAQLPVPSATVVPPTANENVRVMYEGVVSSIEANAQAAHQAIEHFKSATLSELTWLVNNLEAARHQAAQHAQQTQMQRPEGQQDGAEQPGPVATAAPQPQDSAHAPDDAAQAMFPAPLSLWYVTRLSLSLSLSLSLRVSLSECVCVSLSLSLSLCVCVNGSALIPFVAHQSHTANMDVKEVFDLYDLEGDGYIKSNDLGNVLRAFGHNPSELQLQEILAQVDSGSGKLAFSEVNTAVSQFQSGADYAQEIRDAFKVFDKDGKGSISASELQHIMCNLGEKMSASDVEEMLKEAGLAGSSAISQEDFIRIMLAAP</sequence>
<dbReference type="SUPFAM" id="SSF47473">
    <property type="entry name" value="EF-hand"/>
    <property type="match status" value="1"/>
</dbReference>
<keyword evidence="1" id="KW-0677">Repeat</keyword>
<evidence type="ECO:0000313" key="6">
    <source>
        <dbReference type="Proteomes" id="UP000001357"/>
    </source>
</evidence>
<feature type="region of interest" description="Disordered" evidence="3">
    <location>
        <begin position="300"/>
        <end position="341"/>
    </location>
</feature>
<dbReference type="eggNOG" id="KOG0027">
    <property type="taxonomic scope" value="Eukaryota"/>
</dbReference>
<evidence type="ECO:0000259" key="4">
    <source>
        <dbReference type="PROSITE" id="PS50222"/>
    </source>
</evidence>
<dbReference type="InterPro" id="IPR011992">
    <property type="entry name" value="EF-hand-dom_pair"/>
</dbReference>
<gene>
    <name evidence="5" type="ORF">MONBRDRAFT_33898</name>
</gene>
<dbReference type="PROSITE" id="PS50222">
    <property type="entry name" value="EF_HAND_2"/>
    <property type="match status" value="2"/>
</dbReference>
<dbReference type="Pfam" id="PF13499">
    <property type="entry name" value="EF-hand_7"/>
    <property type="match status" value="2"/>
</dbReference>
<dbReference type="Gene3D" id="1.10.238.10">
    <property type="entry name" value="EF-hand"/>
    <property type="match status" value="1"/>
</dbReference>